<name>A0A0A9DRF9_ARUDO</name>
<sequence length="55" mass="6217">MKHLDVAGGTGIATFLFLTQKNPLHVNITRILSEFPLLHHFLYILVFCKTVCFAS</sequence>
<reference evidence="1" key="2">
    <citation type="journal article" date="2015" name="Data Brief">
        <title>Shoot transcriptome of the giant reed, Arundo donax.</title>
        <authorList>
            <person name="Barrero R.A."/>
            <person name="Guerrero F.D."/>
            <person name="Moolhuijzen P."/>
            <person name="Goolsby J.A."/>
            <person name="Tidwell J."/>
            <person name="Bellgard S.E."/>
            <person name="Bellgard M.I."/>
        </authorList>
    </citation>
    <scope>NUCLEOTIDE SEQUENCE</scope>
    <source>
        <tissue evidence="1">Shoot tissue taken approximately 20 cm above the soil surface</tissue>
    </source>
</reference>
<reference evidence="1" key="1">
    <citation type="submission" date="2014-09" db="EMBL/GenBank/DDBJ databases">
        <authorList>
            <person name="Magalhaes I.L.F."/>
            <person name="Oliveira U."/>
            <person name="Santos F.R."/>
            <person name="Vidigal T.H.D.A."/>
            <person name="Brescovit A.D."/>
            <person name="Santos A.J."/>
        </authorList>
    </citation>
    <scope>NUCLEOTIDE SEQUENCE</scope>
    <source>
        <tissue evidence="1">Shoot tissue taken approximately 20 cm above the soil surface</tissue>
    </source>
</reference>
<proteinExistence type="predicted"/>
<dbReference type="EMBL" id="GBRH01208612">
    <property type="protein sequence ID" value="JAD89283.1"/>
    <property type="molecule type" value="Transcribed_RNA"/>
</dbReference>
<dbReference type="AlphaFoldDB" id="A0A0A9DRF9"/>
<accession>A0A0A9DRF9</accession>
<evidence type="ECO:0000313" key="1">
    <source>
        <dbReference type="EMBL" id="JAD89283.1"/>
    </source>
</evidence>
<organism evidence="1">
    <name type="scientific">Arundo donax</name>
    <name type="common">Giant reed</name>
    <name type="synonym">Donax arundinaceus</name>
    <dbReference type="NCBI Taxonomy" id="35708"/>
    <lineage>
        <taxon>Eukaryota</taxon>
        <taxon>Viridiplantae</taxon>
        <taxon>Streptophyta</taxon>
        <taxon>Embryophyta</taxon>
        <taxon>Tracheophyta</taxon>
        <taxon>Spermatophyta</taxon>
        <taxon>Magnoliopsida</taxon>
        <taxon>Liliopsida</taxon>
        <taxon>Poales</taxon>
        <taxon>Poaceae</taxon>
        <taxon>PACMAD clade</taxon>
        <taxon>Arundinoideae</taxon>
        <taxon>Arundineae</taxon>
        <taxon>Arundo</taxon>
    </lineage>
</organism>
<protein>
    <submittedName>
        <fullName evidence="1">Uncharacterized protein</fullName>
    </submittedName>
</protein>